<reference evidence="3" key="1">
    <citation type="submission" date="2022-12" db="EMBL/GenBank/DDBJ databases">
        <authorList>
            <person name="Petersen C."/>
        </authorList>
    </citation>
    <scope>NUCLEOTIDE SEQUENCE</scope>
    <source>
        <strain evidence="3">IBT 15544</strain>
    </source>
</reference>
<dbReference type="SUPFAM" id="SSF53474">
    <property type="entry name" value="alpha/beta-Hydrolases"/>
    <property type="match status" value="1"/>
</dbReference>
<evidence type="ECO:0000256" key="1">
    <source>
        <dbReference type="ARBA" id="ARBA00006499"/>
    </source>
</evidence>
<organism evidence="3 4">
    <name type="scientific">Penicillium cinerascens</name>
    <dbReference type="NCBI Taxonomy" id="70096"/>
    <lineage>
        <taxon>Eukaryota</taxon>
        <taxon>Fungi</taxon>
        <taxon>Dikarya</taxon>
        <taxon>Ascomycota</taxon>
        <taxon>Pezizomycotina</taxon>
        <taxon>Eurotiomycetes</taxon>
        <taxon>Eurotiomycetidae</taxon>
        <taxon>Eurotiales</taxon>
        <taxon>Aspergillaceae</taxon>
        <taxon>Penicillium</taxon>
    </lineage>
</organism>
<dbReference type="AlphaFoldDB" id="A0A9W9NFL4"/>
<dbReference type="RefSeq" id="XP_058313617.1">
    <property type="nucleotide sequence ID" value="XM_058448206.1"/>
</dbReference>
<feature type="domain" description="Phospholipase/carboxylesterase/thioesterase" evidence="2">
    <location>
        <begin position="10"/>
        <end position="161"/>
    </location>
</feature>
<dbReference type="GO" id="GO:0052689">
    <property type="term" value="F:carboxylic ester hydrolase activity"/>
    <property type="evidence" value="ECO:0007669"/>
    <property type="project" value="TreeGrafter"/>
</dbReference>
<dbReference type="GO" id="GO:0008474">
    <property type="term" value="F:palmitoyl-(protein) hydrolase activity"/>
    <property type="evidence" value="ECO:0007669"/>
    <property type="project" value="TreeGrafter"/>
</dbReference>
<dbReference type="GeneID" id="83175506"/>
<comment type="similarity">
    <text evidence="1">Belongs to the AB hydrolase superfamily. AB hydrolase 2 family.</text>
</comment>
<comment type="caution">
    <text evidence="3">The sequence shown here is derived from an EMBL/GenBank/DDBJ whole genome shotgun (WGS) entry which is preliminary data.</text>
</comment>
<dbReference type="OrthoDB" id="2418081at2759"/>
<evidence type="ECO:0000313" key="4">
    <source>
        <dbReference type="Proteomes" id="UP001150904"/>
    </source>
</evidence>
<evidence type="ECO:0000259" key="2">
    <source>
        <dbReference type="Pfam" id="PF02230"/>
    </source>
</evidence>
<dbReference type="GO" id="GO:0017000">
    <property type="term" value="P:antibiotic biosynthetic process"/>
    <property type="evidence" value="ECO:0007669"/>
    <property type="project" value="UniProtKB-ARBA"/>
</dbReference>
<dbReference type="EMBL" id="JAPQKR010000004">
    <property type="protein sequence ID" value="KAJ5219044.1"/>
    <property type="molecule type" value="Genomic_DNA"/>
</dbReference>
<sequence>MEPDKPYIYPLQGQHTHTFIMLHGRGGNGAEFCEQLFWSVTSQMKNLPDSFPNFRWVFPSSDIRFSTMSQEQEQSWFDVYSLTDPDTQPELQVEGLRESVLKILDILNDEIELVGDPRRVFLGGISQGMATALWTFLCAPGRIKGPLGGVVGFCGWLPFAEPAETLIQRQQAEKLLRQYSISGTTLLSESSRLDKRLQLSKLFLDTIAGPDVHQVTEDTDISVLSTPVFLSHGADDRRVSVRLFRRALHILQDVGISAEWQEFAGAEAGGHWIKQPEGIEQIVEFIQRQL</sequence>
<dbReference type="InterPro" id="IPR050565">
    <property type="entry name" value="LYPA1-2/EST-like"/>
</dbReference>
<protein>
    <recommendedName>
        <fullName evidence="2">Phospholipase/carboxylesterase/thioesterase domain-containing protein</fullName>
    </recommendedName>
</protein>
<reference evidence="3" key="2">
    <citation type="journal article" date="2023" name="IMA Fungus">
        <title>Comparative genomic study of the Penicillium genus elucidates a diverse pangenome and 15 lateral gene transfer events.</title>
        <authorList>
            <person name="Petersen C."/>
            <person name="Sorensen T."/>
            <person name="Nielsen M.R."/>
            <person name="Sondergaard T.E."/>
            <person name="Sorensen J.L."/>
            <person name="Fitzpatrick D.A."/>
            <person name="Frisvad J.C."/>
            <person name="Nielsen K.L."/>
        </authorList>
    </citation>
    <scope>NUCLEOTIDE SEQUENCE</scope>
    <source>
        <strain evidence="3">IBT 15544</strain>
    </source>
</reference>
<dbReference type="PANTHER" id="PTHR10655">
    <property type="entry name" value="LYSOPHOSPHOLIPASE-RELATED"/>
    <property type="match status" value="1"/>
</dbReference>
<dbReference type="PANTHER" id="PTHR10655:SF63">
    <property type="entry name" value="PHOSPHOLIPASE_CARBOXYLESTERASE_THIOESTERASE DOMAIN-CONTAINING PROTEIN"/>
    <property type="match status" value="1"/>
</dbReference>
<keyword evidence="4" id="KW-1185">Reference proteome</keyword>
<dbReference type="GO" id="GO:0072330">
    <property type="term" value="P:monocarboxylic acid biosynthetic process"/>
    <property type="evidence" value="ECO:0007669"/>
    <property type="project" value="UniProtKB-ARBA"/>
</dbReference>
<evidence type="ECO:0000313" key="3">
    <source>
        <dbReference type="EMBL" id="KAJ5219044.1"/>
    </source>
</evidence>
<dbReference type="GO" id="GO:0005737">
    <property type="term" value="C:cytoplasm"/>
    <property type="evidence" value="ECO:0007669"/>
    <property type="project" value="TreeGrafter"/>
</dbReference>
<dbReference type="Pfam" id="PF02230">
    <property type="entry name" value="Abhydrolase_2"/>
    <property type="match status" value="1"/>
</dbReference>
<proteinExistence type="inferred from homology"/>
<accession>A0A9W9NFL4</accession>
<name>A0A9W9NFL4_9EURO</name>
<dbReference type="InterPro" id="IPR029058">
    <property type="entry name" value="AB_hydrolase_fold"/>
</dbReference>
<dbReference type="Gene3D" id="3.40.50.1820">
    <property type="entry name" value="alpha/beta hydrolase"/>
    <property type="match status" value="1"/>
</dbReference>
<dbReference type="Proteomes" id="UP001150904">
    <property type="component" value="Unassembled WGS sequence"/>
</dbReference>
<gene>
    <name evidence="3" type="ORF">N7498_001143</name>
</gene>
<dbReference type="InterPro" id="IPR003140">
    <property type="entry name" value="PLipase/COase/thioEstase"/>
</dbReference>